<dbReference type="SUPFAM" id="SSF52540">
    <property type="entry name" value="P-loop containing nucleoside triphosphate hydrolases"/>
    <property type="match status" value="1"/>
</dbReference>
<dbReference type="InterPro" id="IPR017871">
    <property type="entry name" value="ABC_transporter-like_CS"/>
</dbReference>
<organism evidence="5 6">
    <name type="scientific">Gulosibacter bifidus</name>
    <dbReference type="NCBI Taxonomy" id="272239"/>
    <lineage>
        <taxon>Bacteria</taxon>
        <taxon>Bacillati</taxon>
        <taxon>Actinomycetota</taxon>
        <taxon>Actinomycetes</taxon>
        <taxon>Micrococcales</taxon>
        <taxon>Microbacteriaceae</taxon>
        <taxon>Gulosibacter</taxon>
    </lineage>
</organism>
<dbReference type="InterPro" id="IPR003439">
    <property type="entry name" value="ABC_transporter-like_ATP-bd"/>
</dbReference>
<feature type="domain" description="ABC transporter" evidence="4">
    <location>
        <begin position="10"/>
        <end position="246"/>
    </location>
</feature>
<keyword evidence="6" id="KW-1185">Reference proteome</keyword>
<dbReference type="InterPro" id="IPR015854">
    <property type="entry name" value="ABC_transpr_LolD-like"/>
</dbReference>
<keyword evidence="2" id="KW-0547">Nucleotide-binding</keyword>
<proteinExistence type="predicted"/>
<dbReference type="GO" id="GO:0005524">
    <property type="term" value="F:ATP binding"/>
    <property type="evidence" value="ECO:0007669"/>
    <property type="project" value="UniProtKB-KW"/>
</dbReference>
<protein>
    <submittedName>
        <fullName evidence="5">ABC transporter ATP-binding protein</fullName>
    </submittedName>
</protein>
<dbReference type="PROSITE" id="PS50893">
    <property type="entry name" value="ABC_TRANSPORTER_2"/>
    <property type="match status" value="1"/>
</dbReference>
<accession>A0ABW5RLA1</accession>
<dbReference type="InterPro" id="IPR003593">
    <property type="entry name" value="AAA+_ATPase"/>
</dbReference>
<dbReference type="CDD" id="cd03255">
    <property type="entry name" value="ABC_MJ0796_LolCDE_FtsE"/>
    <property type="match status" value="1"/>
</dbReference>
<comment type="caution">
    <text evidence="5">The sequence shown here is derived from an EMBL/GenBank/DDBJ whole genome shotgun (WGS) entry which is preliminary data.</text>
</comment>
<dbReference type="InterPro" id="IPR017911">
    <property type="entry name" value="MacB-like_ATP-bd"/>
</dbReference>
<name>A0ABW5RLA1_9MICO</name>
<dbReference type="RefSeq" id="WP_066058304.1">
    <property type="nucleotide sequence ID" value="NZ_JBHUNF010000009.1"/>
</dbReference>
<dbReference type="EMBL" id="JBHUNF010000009">
    <property type="protein sequence ID" value="MFD2675476.1"/>
    <property type="molecule type" value="Genomic_DNA"/>
</dbReference>
<evidence type="ECO:0000259" key="4">
    <source>
        <dbReference type="PROSITE" id="PS50893"/>
    </source>
</evidence>
<dbReference type="PANTHER" id="PTHR24220:SF685">
    <property type="entry name" value="ABC TRANSPORTER RELATED"/>
    <property type="match status" value="1"/>
</dbReference>
<sequence>MNHPTPPAAVSCQELTKTYGTGEAQVHALRSVTAGFAAGEFTAIMGPSGSGKSTLMHLLAGLDTPTSGSVCIEGNQLTGLNDKQLTKLRRDRLGFIFQSFNLVPTLTARENIELPLRLAGSKVDAGEIDRLASRLGIFERLAHLPHELSGGQQQRVAVARALISQPAVVFADEPTGALDLRTGRELLQSMQQAAHERNQTIIMVTHDPAAAAFADRTLILVDGQIAHDLRGANYEQIAAVMAEVGA</sequence>
<evidence type="ECO:0000256" key="3">
    <source>
        <dbReference type="ARBA" id="ARBA00022840"/>
    </source>
</evidence>
<dbReference type="SMART" id="SM00382">
    <property type="entry name" value="AAA"/>
    <property type="match status" value="1"/>
</dbReference>
<evidence type="ECO:0000256" key="2">
    <source>
        <dbReference type="ARBA" id="ARBA00022741"/>
    </source>
</evidence>
<dbReference type="InterPro" id="IPR027417">
    <property type="entry name" value="P-loop_NTPase"/>
</dbReference>
<dbReference type="PANTHER" id="PTHR24220">
    <property type="entry name" value="IMPORT ATP-BINDING PROTEIN"/>
    <property type="match status" value="1"/>
</dbReference>
<gene>
    <name evidence="5" type="ORF">ACFSUQ_09250</name>
</gene>
<evidence type="ECO:0000313" key="6">
    <source>
        <dbReference type="Proteomes" id="UP001597453"/>
    </source>
</evidence>
<dbReference type="PROSITE" id="PS00211">
    <property type="entry name" value="ABC_TRANSPORTER_1"/>
    <property type="match status" value="1"/>
</dbReference>
<evidence type="ECO:0000256" key="1">
    <source>
        <dbReference type="ARBA" id="ARBA00022448"/>
    </source>
</evidence>
<reference evidence="6" key="1">
    <citation type="journal article" date="2019" name="Int. J. Syst. Evol. Microbiol.">
        <title>The Global Catalogue of Microorganisms (GCM) 10K type strain sequencing project: providing services to taxonomists for standard genome sequencing and annotation.</title>
        <authorList>
            <consortium name="The Broad Institute Genomics Platform"/>
            <consortium name="The Broad Institute Genome Sequencing Center for Infectious Disease"/>
            <person name="Wu L."/>
            <person name="Ma J."/>
        </authorList>
    </citation>
    <scope>NUCLEOTIDE SEQUENCE [LARGE SCALE GENOMIC DNA]</scope>
    <source>
        <strain evidence="6">TISTR 1511</strain>
    </source>
</reference>
<keyword evidence="3 5" id="KW-0067">ATP-binding</keyword>
<dbReference type="Gene3D" id="3.40.50.300">
    <property type="entry name" value="P-loop containing nucleotide triphosphate hydrolases"/>
    <property type="match status" value="1"/>
</dbReference>
<dbReference type="Proteomes" id="UP001597453">
    <property type="component" value="Unassembled WGS sequence"/>
</dbReference>
<evidence type="ECO:0000313" key="5">
    <source>
        <dbReference type="EMBL" id="MFD2675476.1"/>
    </source>
</evidence>
<keyword evidence="1" id="KW-0813">Transport</keyword>
<dbReference type="Pfam" id="PF00005">
    <property type="entry name" value="ABC_tran"/>
    <property type="match status" value="1"/>
</dbReference>